<evidence type="ECO:0000256" key="3">
    <source>
        <dbReference type="ARBA" id="ARBA00023125"/>
    </source>
</evidence>
<accession>Q2SB28</accession>
<dbReference type="SUPFAM" id="SSF46785">
    <property type="entry name" value="Winged helix' DNA-binding domain"/>
    <property type="match status" value="1"/>
</dbReference>
<dbReference type="PANTHER" id="PTHR30537">
    <property type="entry name" value="HTH-TYPE TRANSCRIPTIONAL REGULATOR"/>
    <property type="match status" value="1"/>
</dbReference>
<proteinExistence type="inferred from homology"/>
<dbReference type="SUPFAM" id="SSF53850">
    <property type="entry name" value="Periplasmic binding protein-like II"/>
    <property type="match status" value="1"/>
</dbReference>
<dbReference type="GO" id="GO:0043565">
    <property type="term" value="F:sequence-specific DNA binding"/>
    <property type="evidence" value="ECO:0007669"/>
    <property type="project" value="TreeGrafter"/>
</dbReference>
<dbReference type="HOGENOM" id="CLU_039613_16_2_6"/>
<dbReference type="GO" id="GO:0006351">
    <property type="term" value="P:DNA-templated transcription"/>
    <property type="evidence" value="ECO:0007669"/>
    <property type="project" value="TreeGrafter"/>
</dbReference>
<dbReference type="PANTHER" id="PTHR30537:SF5">
    <property type="entry name" value="HTH-TYPE TRANSCRIPTIONAL ACTIVATOR TTDR-RELATED"/>
    <property type="match status" value="1"/>
</dbReference>
<evidence type="ECO:0000256" key="2">
    <source>
        <dbReference type="ARBA" id="ARBA00023015"/>
    </source>
</evidence>
<evidence type="ECO:0000259" key="5">
    <source>
        <dbReference type="PROSITE" id="PS50931"/>
    </source>
</evidence>
<dbReference type="RefSeq" id="WP_011399209.1">
    <property type="nucleotide sequence ID" value="NC_007645.1"/>
</dbReference>
<gene>
    <name evidence="6" type="ordered locus">HCH_05483</name>
</gene>
<keyword evidence="2" id="KW-0805">Transcription regulation</keyword>
<evidence type="ECO:0000256" key="4">
    <source>
        <dbReference type="ARBA" id="ARBA00023163"/>
    </source>
</evidence>
<keyword evidence="4" id="KW-0804">Transcription</keyword>
<name>Q2SB28_HAHCH</name>
<sequence>MKEQADLLYTFQAIARCGGVTQAAQQLGIAKSTVSGHLSKLEQIYDVKLVQRSSRQFQLTAAGGKLLEHSLELVQLLTRTRTCMAEFTKQISGVVRITAPLASGNMILPELLHQFRRIHPAVTFELTMSNEQLDLLKNNIDVAFRATALNDSSLIGRRLGWIRGVMVASPEFLRQNPLGEELQRLSELPVIAYRSDEHWRLVNAQGHEREINIRPIVRVNGLESARQLALKGVGVALTPDYIAAPALQSSELIHLFSDWRGRATPYHLVYPSRLTPSIAVKRFIDFTLEAFESGCMKDVLAR</sequence>
<evidence type="ECO:0000313" key="7">
    <source>
        <dbReference type="Proteomes" id="UP000000238"/>
    </source>
</evidence>
<dbReference type="Pfam" id="PF03466">
    <property type="entry name" value="LysR_substrate"/>
    <property type="match status" value="1"/>
</dbReference>
<dbReference type="Pfam" id="PF00126">
    <property type="entry name" value="HTH_1"/>
    <property type="match status" value="1"/>
</dbReference>
<comment type="similarity">
    <text evidence="1">Belongs to the LysR transcriptional regulatory family.</text>
</comment>
<dbReference type="InterPro" id="IPR058163">
    <property type="entry name" value="LysR-type_TF_proteobact-type"/>
</dbReference>
<organism evidence="6 7">
    <name type="scientific">Hahella chejuensis (strain KCTC 2396)</name>
    <dbReference type="NCBI Taxonomy" id="349521"/>
    <lineage>
        <taxon>Bacteria</taxon>
        <taxon>Pseudomonadati</taxon>
        <taxon>Pseudomonadota</taxon>
        <taxon>Gammaproteobacteria</taxon>
        <taxon>Oceanospirillales</taxon>
        <taxon>Hahellaceae</taxon>
        <taxon>Hahella</taxon>
    </lineage>
</organism>
<reference evidence="6 7" key="1">
    <citation type="journal article" date="2005" name="Nucleic Acids Res.">
        <title>Genomic blueprint of Hahella chejuensis, a marine microbe producing an algicidal agent.</title>
        <authorList>
            <person name="Jeong H."/>
            <person name="Yim J.H."/>
            <person name="Lee C."/>
            <person name="Choi S.-H."/>
            <person name="Park Y.K."/>
            <person name="Yoon S.H."/>
            <person name="Hur C.-G."/>
            <person name="Kang H.-Y."/>
            <person name="Kim D."/>
            <person name="Lee H.H."/>
            <person name="Park K.H."/>
            <person name="Park S.-H."/>
            <person name="Park H.-S."/>
            <person name="Lee H.K."/>
            <person name="Oh T.K."/>
            <person name="Kim J.F."/>
        </authorList>
    </citation>
    <scope>NUCLEOTIDE SEQUENCE [LARGE SCALE GENOMIC DNA]</scope>
    <source>
        <strain evidence="6 7">KCTC 2396</strain>
    </source>
</reference>
<dbReference type="OrthoDB" id="9815676at2"/>
<keyword evidence="3" id="KW-0238">DNA-binding</keyword>
<dbReference type="InterPro" id="IPR005119">
    <property type="entry name" value="LysR_subst-bd"/>
</dbReference>
<dbReference type="Proteomes" id="UP000000238">
    <property type="component" value="Chromosome"/>
</dbReference>
<dbReference type="PROSITE" id="PS50931">
    <property type="entry name" value="HTH_LYSR"/>
    <property type="match status" value="1"/>
</dbReference>
<feature type="domain" description="HTH lysR-type" evidence="5">
    <location>
        <begin position="1"/>
        <end position="60"/>
    </location>
</feature>
<dbReference type="InterPro" id="IPR000847">
    <property type="entry name" value="LysR_HTH_N"/>
</dbReference>
<dbReference type="AlphaFoldDB" id="Q2SB28"/>
<dbReference type="GO" id="GO:0003700">
    <property type="term" value="F:DNA-binding transcription factor activity"/>
    <property type="evidence" value="ECO:0007669"/>
    <property type="project" value="InterPro"/>
</dbReference>
<evidence type="ECO:0000256" key="1">
    <source>
        <dbReference type="ARBA" id="ARBA00009437"/>
    </source>
</evidence>
<dbReference type="CDD" id="cd08422">
    <property type="entry name" value="PBP2_CrgA_like"/>
    <property type="match status" value="1"/>
</dbReference>
<keyword evidence="7" id="KW-1185">Reference proteome</keyword>
<dbReference type="KEGG" id="hch:HCH_05483"/>
<dbReference type="Gene3D" id="1.10.10.10">
    <property type="entry name" value="Winged helix-like DNA-binding domain superfamily/Winged helix DNA-binding domain"/>
    <property type="match status" value="1"/>
</dbReference>
<evidence type="ECO:0000313" key="6">
    <source>
        <dbReference type="EMBL" id="ABC32146.1"/>
    </source>
</evidence>
<dbReference type="eggNOG" id="COG0583">
    <property type="taxonomic scope" value="Bacteria"/>
</dbReference>
<dbReference type="Gene3D" id="3.40.190.290">
    <property type="match status" value="1"/>
</dbReference>
<dbReference type="InterPro" id="IPR036388">
    <property type="entry name" value="WH-like_DNA-bd_sf"/>
</dbReference>
<dbReference type="STRING" id="349521.HCH_05483"/>
<protein>
    <submittedName>
        <fullName evidence="6">Transcriptional regulator</fullName>
    </submittedName>
</protein>
<dbReference type="EMBL" id="CP000155">
    <property type="protein sequence ID" value="ABC32146.1"/>
    <property type="molecule type" value="Genomic_DNA"/>
</dbReference>
<dbReference type="InterPro" id="IPR036390">
    <property type="entry name" value="WH_DNA-bd_sf"/>
</dbReference>